<dbReference type="Bgee" id="FBgn0269934">
    <property type="expression patterns" value="Expressed in female reproductive system and 3 other cell types or tissues"/>
</dbReference>
<feature type="compositionally biased region" description="Basic and acidic residues" evidence="1">
    <location>
        <begin position="31"/>
        <end position="45"/>
    </location>
</feature>
<organism evidence="2">
    <name type="scientific">Drosophila simulans</name>
    <name type="common">Fruit fly</name>
    <dbReference type="NCBI Taxonomy" id="7240"/>
    <lineage>
        <taxon>Eukaryota</taxon>
        <taxon>Metazoa</taxon>
        <taxon>Ecdysozoa</taxon>
        <taxon>Arthropoda</taxon>
        <taxon>Hexapoda</taxon>
        <taxon>Insecta</taxon>
        <taxon>Pterygota</taxon>
        <taxon>Neoptera</taxon>
        <taxon>Endopterygota</taxon>
        <taxon>Diptera</taxon>
        <taxon>Brachycera</taxon>
        <taxon>Muscomorpha</taxon>
        <taxon>Ephydroidea</taxon>
        <taxon>Drosophilidae</taxon>
        <taxon>Drosophila</taxon>
        <taxon>Sophophora</taxon>
    </lineage>
</organism>
<feature type="compositionally biased region" description="Polar residues" evidence="1">
    <location>
        <begin position="16"/>
        <end position="26"/>
    </location>
</feature>
<dbReference type="AlphaFoldDB" id="A0A0J9RN69"/>
<evidence type="ECO:0000313" key="2">
    <source>
        <dbReference type="EMBL" id="KMY97366.1"/>
    </source>
</evidence>
<proteinExistence type="predicted"/>
<accession>A0A0J9RN69</accession>
<reference evidence="2" key="1">
    <citation type="journal article" date="2013" name="Genome Res.">
        <title>A second-generation assembly of the Drosophila simulans genome provides new insights into patterns of lineage-specific divergence.</title>
        <authorList>
            <person name="Hu T.T."/>
            <person name="Eisen M.B."/>
            <person name="Thornton K.R."/>
            <person name="Andolfatto P."/>
        </authorList>
    </citation>
    <scope>NUCLEOTIDE SEQUENCE [LARGE SCALE GENOMIC DNA]</scope>
    <source>
        <strain evidence="2">W501</strain>
    </source>
</reference>
<dbReference type="KEGG" id="dsi:Dsimw501_GD28644"/>
<name>A0A0J9RN69_DROSI</name>
<dbReference type="OrthoDB" id="6374621at2759"/>
<protein>
    <submittedName>
        <fullName evidence="2">Uncharacterized protein</fullName>
    </submittedName>
</protein>
<reference evidence="2" key="3">
    <citation type="submission" date="2015-04" db="EMBL/GenBank/DDBJ databases">
        <authorList>
            <consortium name="FlyBase"/>
        </authorList>
    </citation>
    <scope>NUCLEOTIDE SEQUENCE</scope>
    <source>
        <strain evidence="2">W501</strain>
    </source>
</reference>
<feature type="region of interest" description="Disordered" evidence="1">
    <location>
        <begin position="1"/>
        <end position="59"/>
    </location>
</feature>
<gene>
    <name evidence="2" type="primary">Dsim\GD28644</name>
    <name evidence="2" type="ORF">Dsimw501_GD28644</name>
</gene>
<evidence type="ECO:0000256" key="1">
    <source>
        <dbReference type="SAM" id="MobiDB-lite"/>
    </source>
</evidence>
<sequence>MSSEASGSITIKEEASTSGTATNIPVESSEVEAKKPEIGADKAESQSETTECGKAAETSENHLKRLQNLRKELSYLSETDWMYESLDRKAAQ</sequence>
<dbReference type="Proteomes" id="UP000035880">
    <property type="component" value="Chromosome 3L"/>
</dbReference>
<reference evidence="2" key="2">
    <citation type="submission" date="2014-06" db="EMBL/GenBank/DDBJ databases">
        <authorList>
            <person name="Hu T."/>
            <person name="Eisen M.B."/>
            <person name="Thornton K.R."/>
            <person name="Andolfatto P."/>
        </authorList>
    </citation>
    <scope>NUCLEOTIDE SEQUENCE</scope>
    <source>
        <strain evidence="2">W501</strain>
    </source>
</reference>
<dbReference type="EMBL" id="CM002912">
    <property type="protein sequence ID" value="KMY97366.1"/>
    <property type="molecule type" value="Genomic_DNA"/>
</dbReference>